<organism evidence="5">
    <name type="scientific">uncultured Desulfovibrio sp</name>
    <dbReference type="NCBI Taxonomy" id="167968"/>
    <lineage>
        <taxon>Bacteria</taxon>
        <taxon>Pseudomonadati</taxon>
        <taxon>Thermodesulfobacteriota</taxon>
        <taxon>Desulfovibrionia</taxon>
        <taxon>Desulfovibrionales</taxon>
        <taxon>Desulfovibrionaceae</taxon>
        <taxon>Desulfovibrio</taxon>
        <taxon>environmental samples</taxon>
    </lineage>
</organism>
<dbReference type="InterPro" id="IPR041614">
    <property type="entry name" value="DprA_WH"/>
</dbReference>
<evidence type="ECO:0000313" key="5">
    <source>
        <dbReference type="EMBL" id="SBV92749.1"/>
    </source>
</evidence>
<dbReference type="Gene3D" id="1.10.10.10">
    <property type="entry name" value="Winged helix-like DNA-binding domain superfamily/Winged helix DNA-binding domain"/>
    <property type="match status" value="1"/>
</dbReference>
<evidence type="ECO:0000259" key="3">
    <source>
        <dbReference type="Pfam" id="PF02481"/>
    </source>
</evidence>
<dbReference type="Pfam" id="PF02481">
    <property type="entry name" value="DNA_processg_A"/>
    <property type="match status" value="1"/>
</dbReference>
<proteinExistence type="inferred from homology"/>
<protein>
    <submittedName>
        <fullName evidence="5">DNA protecting protein DprA</fullName>
    </submittedName>
</protein>
<accession>A0A212IZY2</accession>
<dbReference type="PANTHER" id="PTHR43022:SF1">
    <property type="entry name" value="PROTEIN SMF"/>
    <property type="match status" value="1"/>
</dbReference>
<dbReference type="GO" id="GO:0009294">
    <property type="term" value="P:DNA-mediated transformation"/>
    <property type="evidence" value="ECO:0007669"/>
    <property type="project" value="InterPro"/>
</dbReference>
<dbReference type="SUPFAM" id="SSF102405">
    <property type="entry name" value="MCP/YpsA-like"/>
    <property type="match status" value="1"/>
</dbReference>
<comment type="similarity">
    <text evidence="1">Belongs to the DprA/Smf family.</text>
</comment>
<dbReference type="RefSeq" id="WP_227117548.1">
    <property type="nucleotide sequence ID" value="NZ_LT598928.1"/>
</dbReference>
<feature type="compositionally biased region" description="Low complexity" evidence="2">
    <location>
        <begin position="333"/>
        <end position="359"/>
    </location>
</feature>
<feature type="domain" description="DprA winged helix" evidence="4">
    <location>
        <begin position="399"/>
        <end position="457"/>
    </location>
</feature>
<reference evidence="5" key="1">
    <citation type="submission" date="2016-04" db="EMBL/GenBank/DDBJ databases">
        <authorList>
            <person name="Evans L.H."/>
            <person name="Alamgir A."/>
            <person name="Owens N."/>
            <person name="Weber N.D."/>
            <person name="Virtaneva K."/>
            <person name="Barbian K."/>
            <person name="Babar A."/>
            <person name="Rosenke K."/>
        </authorList>
    </citation>
    <scope>NUCLEOTIDE SEQUENCE</scope>
    <source>
        <strain evidence="5">92-2</strain>
    </source>
</reference>
<dbReference type="Pfam" id="PF17782">
    <property type="entry name" value="WHD_DprA"/>
    <property type="match status" value="1"/>
</dbReference>
<dbReference type="EMBL" id="FLUP01000001">
    <property type="protein sequence ID" value="SBV92749.1"/>
    <property type="molecule type" value="Genomic_DNA"/>
</dbReference>
<evidence type="ECO:0000259" key="4">
    <source>
        <dbReference type="Pfam" id="PF17782"/>
    </source>
</evidence>
<dbReference type="PANTHER" id="PTHR43022">
    <property type="entry name" value="PROTEIN SMF"/>
    <property type="match status" value="1"/>
</dbReference>
<feature type="domain" description="Smf/DprA SLOG" evidence="3">
    <location>
        <begin position="92"/>
        <end position="300"/>
    </location>
</feature>
<evidence type="ECO:0000256" key="2">
    <source>
        <dbReference type="SAM" id="MobiDB-lite"/>
    </source>
</evidence>
<dbReference type="InterPro" id="IPR003488">
    <property type="entry name" value="DprA"/>
</dbReference>
<name>A0A212IZY2_9BACT</name>
<dbReference type="NCBIfam" id="TIGR00732">
    <property type="entry name" value="dprA"/>
    <property type="match status" value="1"/>
</dbReference>
<dbReference type="InterPro" id="IPR036388">
    <property type="entry name" value="WH-like_DNA-bd_sf"/>
</dbReference>
<dbReference type="InterPro" id="IPR057666">
    <property type="entry name" value="DrpA_SLOG"/>
</dbReference>
<sequence length="464" mass="48622">MSQPCKTLAVMDEAARKEYWASLALRHCRGLGARSAARLARHFGSAYAAVQARELWHEAGVNKGQAAELATGSWRVTAREEWDRARDLAASIVLWTDPEYPVLLRPVIDAPLLLYCRGDLSLLQSPGFAVVGSRKATKHGRSVAEYMARCLSACGIAIVSGMALGIDRVAHEAALERVGRSIGVLGTGIDMLYPIGNMTVFDEMERRGLLISEFAPGTLPHAGNFPIRNRIISGLSLGVLVVEAAQRSGSLITARLALEQNREVYAVPGPALDAHCLGCQDLVRQGAHAVFSAEDVLRDLAEQLRPFGISEGSVPGEEEGLLEDVPVPQSSKAAGTSRASAPSAAGRGTADKGAAAGKPGKADEQDAPTGEHASENAPIIDDASSNACTVQPLNEGERAAAENAAAADGNADLLAYLRQHGPTHADVLADAAGLSAAAANAALVGLEMLGKVRRLPGARYEVTA</sequence>
<dbReference type="Gene3D" id="3.40.50.450">
    <property type="match status" value="1"/>
</dbReference>
<gene>
    <name evidence="5" type="ORF">KM92DES2_10309</name>
</gene>
<feature type="region of interest" description="Disordered" evidence="2">
    <location>
        <begin position="328"/>
        <end position="385"/>
    </location>
</feature>
<dbReference type="AlphaFoldDB" id="A0A212IZY2"/>
<evidence type="ECO:0000256" key="1">
    <source>
        <dbReference type="ARBA" id="ARBA00006525"/>
    </source>
</evidence>